<comment type="caution">
    <text evidence="2">The sequence shown here is derived from an EMBL/GenBank/DDBJ whole genome shotgun (WGS) entry which is preliminary data.</text>
</comment>
<dbReference type="Proteomes" id="UP001183629">
    <property type="component" value="Unassembled WGS sequence"/>
</dbReference>
<reference evidence="2 3" key="1">
    <citation type="submission" date="2023-07" db="EMBL/GenBank/DDBJ databases">
        <title>Sequencing the genomes of 1000 actinobacteria strains.</title>
        <authorList>
            <person name="Klenk H.-P."/>
        </authorList>
    </citation>
    <scope>NUCLEOTIDE SEQUENCE [LARGE SCALE GENOMIC DNA]</scope>
    <source>
        <strain evidence="2 3">DSM 44711</strain>
    </source>
</reference>
<protein>
    <submittedName>
        <fullName evidence="2">Uncharacterized protein</fullName>
    </submittedName>
</protein>
<feature type="compositionally biased region" description="Polar residues" evidence="1">
    <location>
        <begin position="224"/>
        <end position="240"/>
    </location>
</feature>
<sequence length="393" mass="41904">MAIDNGRPDWTGTPWHHRDIPFMWAAVAHHTPDAYAPHLAGWRRTTELLSEHVARMRTYRDNLAIAWNPTRSPAAAIYLARFDTDIANAQATLDASVANYTAYTAALTIVSEAQTRLRPIFDEYTTNTAAEAARQEMTSASNGRAGAAAFMAAPDTERRQAELTAIARSVMYRASQELIEATAALQIAPKYENRSPVFTPLDNGMAPPSIPTVIPLPQATQSSLVTDATGPGSQQGSNETVGGPILSHATTSPQGQFTTNPRSDYTHNIQQISTNPSSNIIGTPSPIPNPNSRHRPTETLKNGLIIGAPTPLPHGPIKSSGTPPTKSAVSNSTASTFPFVPPLAGSSRQLIDLSIDSREPDSAWASDVGVNQIITADPTPRAVDPGPAIGLDQ</sequence>
<proteinExistence type="predicted"/>
<name>A0AAE4CTN5_9ACTN</name>
<dbReference type="AlphaFoldDB" id="A0AAE4CTN5"/>
<keyword evidence="3" id="KW-1185">Reference proteome</keyword>
<organism evidence="2 3">
    <name type="scientific">Catenuloplanes niger</name>
    <dbReference type="NCBI Taxonomy" id="587534"/>
    <lineage>
        <taxon>Bacteria</taxon>
        <taxon>Bacillati</taxon>
        <taxon>Actinomycetota</taxon>
        <taxon>Actinomycetes</taxon>
        <taxon>Micromonosporales</taxon>
        <taxon>Micromonosporaceae</taxon>
        <taxon>Catenuloplanes</taxon>
    </lineage>
</organism>
<feature type="region of interest" description="Disordered" evidence="1">
    <location>
        <begin position="314"/>
        <end position="333"/>
    </location>
</feature>
<feature type="region of interest" description="Disordered" evidence="1">
    <location>
        <begin position="224"/>
        <end position="261"/>
    </location>
</feature>
<evidence type="ECO:0000313" key="3">
    <source>
        <dbReference type="Proteomes" id="UP001183629"/>
    </source>
</evidence>
<evidence type="ECO:0000313" key="2">
    <source>
        <dbReference type="EMBL" id="MDR7324310.1"/>
    </source>
</evidence>
<feature type="compositionally biased region" description="Polar residues" evidence="1">
    <location>
        <begin position="319"/>
        <end position="333"/>
    </location>
</feature>
<dbReference type="EMBL" id="JAVDYC010000001">
    <property type="protein sequence ID" value="MDR7324310.1"/>
    <property type="molecule type" value="Genomic_DNA"/>
</dbReference>
<dbReference type="RefSeq" id="WP_310417509.1">
    <property type="nucleotide sequence ID" value="NZ_JAVDYC010000001.1"/>
</dbReference>
<accession>A0AAE4CTN5</accession>
<evidence type="ECO:0000256" key="1">
    <source>
        <dbReference type="SAM" id="MobiDB-lite"/>
    </source>
</evidence>
<gene>
    <name evidence="2" type="ORF">J2S44_004560</name>
</gene>
<feature type="compositionally biased region" description="Polar residues" evidence="1">
    <location>
        <begin position="248"/>
        <end position="261"/>
    </location>
</feature>
<feature type="region of interest" description="Disordered" evidence="1">
    <location>
        <begin position="274"/>
        <end position="293"/>
    </location>
</feature>